<keyword evidence="8" id="KW-0560">Oxidoreductase</keyword>
<keyword evidence="6" id="KW-0319">Glycerol metabolism</keyword>
<feature type="domain" description="Alpha-glycerophosphate oxidase C-terminal" evidence="11">
    <location>
        <begin position="408"/>
        <end position="573"/>
    </location>
</feature>
<evidence type="ECO:0000256" key="5">
    <source>
        <dbReference type="ARBA" id="ARBA00022630"/>
    </source>
</evidence>
<dbReference type="EC" id="1.1.5.3" evidence="3"/>
<evidence type="ECO:0000259" key="10">
    <source>
        <dbReference type="Pfam" id="PF01266"/>
    </source>
</evidence>
<dbReference type="RefSeq" id="WP_216480267.1">
    <property type="nucleotide sequence ID" value="NZ_JAHLQJ010000016.1"/>
</dbReference>
<comment type="catalytic activity">
    <reaction evidence="9">
        <text>a quinone + sn-glycerol 3-phosphate = dihydroxyacetone phosphate + a quinol</text>
        <dbReference type="Rhea" id="RHEA:18977"/>
        <dbReference type="ChEBI" id="CHEBI:24646"/>
        <dbReference type="ChEBI" id="CHEBI:57597"/>
        <dbReference type="ChEBI" id="CHEBI:57642"/>
        <dbReference type="ChEBI" id="CHEBI:132124"/>
        <dbReference type="EC" id="1.1.5.3"/>
    </reaction>
</comment>
<evidence type="ECO:0000256" key="6">
    <source>
        <dbReference type="ARBA" id="ARBA00022798"/>
    </source>
</evidence>
<feature type="domain" description="FAD dependent oxidoreductase" evidence="10">
    <location>
        <begin position="23"/>
        <end position="351"/>
    </location>
</feature>
<dbReference type="Pfam" id="PF01266">
    <property type="entry name" value="DAO"/>
    <property type="match status" value="1"/>
</dbReference>
<dbReference type="Pfam" id="PF16901">
    <property type="entry name" value="DAO_C"/>
    <property type="match status" value="1"/>
</dbReference>
<evidence type="ECO:0000256" key="4">
    <source>
        <dbReference type="ARBA" id="ARBA00017956"/>
    </source>
</evidence>
<dbReference type="PANTHER" id="PTHR11985:SF35">
    <property type="entry name" value="ANAEROBIC GLYCEROL-3-PHOSPHATE DEHYDROGENASE SUBUNIT A"/>
    <property type="match status" value="1"/>
</dbReference>
<evidence type="ECO:0000256" key="3">
    <source>
        <dbReference type="ARBA" id="ARBA00013029"/>
    </source>
</evidence>
<dbReference type="PANTHER" id="PTHR11985">
    <property type="entry name" value="GLYCEROL-3-PHOSPHATE DEHYDROGENASE"/>
    <property type="match status" value="1"/>
</dbReference>
<protein>
    <recommendedName>
        <fullName evidence="4">Aerobic glycerol-3-phosphate dehydrogenase</fullName>
        <ecNumber evidence="3">1.1.5.3</ecNumber>
    </recommendedName>
</protein>
<dbReference type="Proteomes" id="UP000743001">
    <property type="component" value="Unassembled WGS sequence"/>
</dbReference>
<dbReference type="PROSITE" id="PS00977">
    <property type="entry name" value="FAD_G3PDH_1"/>
    <property type="match status" value="1"/>
</dbReference>
<keyword evidence="5" id="KW-0285">Flavoprotein</keyword>
<evidence type="ECO:0000313" key="12">
    <source>
        <dbReference type="EMBL" id="MBU5673681.1"/>
    </source>
</evidence>
<proteinExistence type="predicted"/>
<gene>
    <name evidence="12" type="ORF">KQJ23_17750</name>
</gene>
<evidence type="ECO:0000256" key="2">
    <source>
        <dbReference type="ARBA" id="ARBA00004977"/>
    </source>
</evidence>
<dbReference type="InterPro" id="IPR031656">
    <property type="entry name" value="DAO_C"/>
</dbReference>
<dbReference type="EMBL" id="JAHLQJ010000016">
    <property type="protein sequence ID" value="MBU5673681.1"/>
    <property type="molecule type" value="Genomic_DNA"/>
</dbReference>
<evidence type="ECO:0000256" key="8">
    <source>
        <dbReference type="ARBA" id="ARBA00023002"/>
    </source>
</evidence>
<accession>A0ABS6FX05</accession>
<evidence type="ECO:0000256" key="1">
    <source>
        <dbReference type="ARBA" id="ARBA00001974"/>
    </source>
</evidence>
<evidence type="ECO:0000313" key="13">
    <source>
        <dbReference type="Proteomes" id="UP000743001"/>
    </source>
</evidence>
<comment type="caution">
    <text evidence="12">The sequence shown here is derived from an EMBL/GenBank/DDBJ whole genome shotgun (WGS) entry which is preliminary data.</text>
</comment>
<evidence type="ECO:0000259" key="11">
    <source>
        <dbReference type="Pfam" id="PF16901"/>
    </source>
</evidence>
<evidence type="ECO:0000256" key="7">
    <source>
        <dbReference type="ARBA" id="ARBA00022827"/>
    </source>
</evidence>
<dbReference type="InterPro" id="IPR000447">
    <property type="entry name" value="G3P_DH_FAD-dep"/>
</dbReference>
<sequence>MNSSFSAQGRDGMLRMMAQAPQDVLVIGGGITGAGIALDAATRGMRAALLEMQDFAAGTSSRSTKLVHGGLRYLKQLEVGVVAEVGRERAIVYENGPHVTTPEPMLLPIYKGGTFGRTSTSLGLKVYDWLAGVKGSERRRMLSPAQALEREPLLRQEGLLGGGLYVEYRTDDARLTLDVLKEAVGQGALAVNYAKVTGFLYDSEGKACGVQVLDRVSGSKLELRARQIVNAAGPWVDALRDMDGSRQGKVLQLTKGVHLVFDQVRFPLRQAVYFDTPDGRMVFAIPREGKTYVGTTDTVFGVERDIARPPVEQADVQYLLHAISGMFPSLRLAERDVESSWAGVRPLIYEEGKAPSEISRRDEIWTSPSGVLTIAGGKLTGYRHMAEAVMDRVAARLKQAHGLRFHACATRELPISGGQVGGGDGFAAFVRGKRDEGAAMGLSPELAEHWARRYGANADRLFALAKEAMKRRAAAPAASAADAAGADPAAAPVEAGASSAAARPAADAGAGLPLPLEVEVPLQYAMAEEMAVTPGDFFIRRTGALLFDIAWVRRYQAPVIRYMAKASGWSPETEERYRQELERELRDAAGNWTGQEG</sequence>
<keyword evidence="7" id="KW-0274">FAD</keyword>
<evidence type="ECO:0000256" key="9">
    <source>
        <dbReference type="ARBA" id="ARBA00049055"/>
    </source>
</evidence>
<organism evidence="12 13">
    <name type="scientific">Paenibacillus brevis</name>
    <dbReference type="NCBI Taxonomy" id="2841508"/>
    <lineage>
        <taxon>Bacteria</taxon>
        <taxon>Bacillati</taxon>
        <taxon>Bacillota</taxon>
        <taxon>Bacilli</taxon>
        <taxon>Bacillales</taxon>
        <taxon>Paenibacillaceae</taxon>
        <taxon>Paenibacillus</taxon>
    </lineage>
</organism>
<dbReference type="PROSITE" id="PS00978">
    <property type="entry name" value="FAD_G3PDH_2"/>
    <property type="match status" value="1"/>
</dbReference>
<name>A0ABS6FX05_9BACL</name>
<comment type="pathway">
    <text evidence="2">Polyol metabolism; glycerol degradation via glycerol kinase pathway; glycerone phosphate from sn-glycerol 3-phosphate (aerobic route): step 1/1.</text>
</comment>
<comment type="cofactor">
    <cofactor evidence="1">
        <name>FAD</name>
        <dbReference type="ChEBI" id="CHEBI:57692"/>
    </cofactor>
</comment>
<dbReference type="InterPro" id="IPR006076">
    <property type="entry name" value="FAD-dep_OxRdtase"/>
</dbReference>
<reference evidence="12 13" key="1">
    <citation type="submission" date="2021-06" db="EMBL/GenBank/DDBJ databases">
        <authorList>
            <person name="Sun Q."/>
            <person name="Li D."/>
        </authorList>
    </citation>
    <scope>NUCLEOTIDE SEQUENCE [LARGE SCALE GENOMIC DNA]</scope>
    <source>
        <strain evidence="12 13">MSJ-6</strain>
    </source>
</reference>
<keyword evidence="13" id="KW-1185">Reference proteome</keyword>